<keyword evidence="2" id="KW-0812">Transmembrane</keyword>
<feature type="transmembrane region" description="Helical" evidence="2">
    <location>
        <begin position="266"/>
        <end position="285"/>
    </location>
</feature>
<protein>
    <submittedName>
        <fullName evidence="4">Uncharacterized conserved protein</fullName>
    </submittedName>
</protein>
<dbReference type="Pfam" id="PF06738">
    <property type="entry name" value="ThrE"/>
    <property type="match status" value="1"/>
</dbReference>
<evidence type="ECO:0000259" key="3">
    <source>
        <dbReference type="Pfam" id="PF06738"/>
    </source>
</evidence>
<dbReference type="Proteomes" id="UP000242637">
    <property type="component" value="Chromosome 1"/>
</dbReference>
<feature type="transmembrane region" description="Helical" evidence="2">
    <location>
        <begin position="230"/>
        <end position="254"/>
    </location>
</feature>
<evidence type="ECO:0000313" key="5">
    <source>
        <dbReference type="Proteomes" id="UP000242637"/>
    </source>
</evidence>
<dbReference type="EMBL" id="LT906453">
    <property type="protein sequence ID" value="SNV17903.1"/>
    <property type="molecule type" value="Genomic_DNA"/>
</dbReference>
<dbReference type="InterPro" id="IPR010619">
    <property type="entry name" value="ThrE-like_N"/>
</dbReference>
<organism evidence="4 5">
    <name type="scientific">Dermatophilus congolensis</name>
    <dbReference type="NCBI Taxonomy" id="1863"/>
    <lineage>
        <taxon>Bacteria</taxon>
        <taxon>Bacillati</taxon>
        <taxon>Actinomycetota</taxon>
        <taxon>Actinomycetes</taxon>
        <taxon>Micrococcales</taxon>
        <taxon>Dermatophilaceae</taxon>
        <taxon>Dermatophilus</taxon>
    </lineage>
</organism>
<feature type="transmembrane region" description="Helical" evidence="2">
    <location>
        <begin position="385"/>
        <end position="406"/>
    </location>
</feature>
<dbReference type="OrthoDB" id="235893at2"/>
<dbReference type="GeneID" id="63458618"/>
<dbReference type="PANTHER" id="PTHR31082">
    <property type="entry name" value="PHEROMONE-REGULATED MEMBRANE PROTEIN 10"/>
    <property type="match status" value="1"/>
</dbReference>
<feature type="transmembrane region" description="Helical" evidence="2">
    <location>
        <begin position="172"/>
        <end position="191"/>
    </location>
</feature>
<accession>A0A239V8P8</accession>
<dbReference type="KEGG" id="dco:SAMEA4475696_0321"/>
<keyword evidence="5" id="KW-1185">Reference proteome</keyword>
<keyword evidence="2" id="KW-0472">Membrane</keyword>
<evidence type="ECO:0000313" key="4">
    <source>
        <dbReference type="EMBL" id="SNV17903.1"/>
    </source>
</evidence>
<comment type="similarity">
    <text evidence="1">Belongs to the ThrE exporter (TC 2.A.79) family.</text>
</comment>
<keyword evidence="2" id="KW-1133">Transmembrane helix</keyword>
<evidence type="ECO:0000256" key="1">
    <source>
        <dbReference type="ARBA" id="ARBA00034125"/>
    </source>
</evidence>
<dbReference type="RefSeq" id="WP_028327301.1">
    <property type="nucleotide sequence ID" value="NZ_LT906453.1"/>
</dbReference>
<feature type="transmembrane region" description="Helical" evidence="2">
    <location>
        <begin position="316"/>
        <end position="338"/>
    </location>
</feature>
<feature type="transmembrane region" description="Helical" evidence="2">
    <location>
        <begin position="292"/>
        <end position="310"/>
    </location>
</feature>
<name>A0A239V8P8_9MICO</name>
<feature type="domain" description="Threonine/serine exporter-like N-terminal" evidence="3">
    <location>
        <begin position="17"/>
        <end position="248"/>
    </location>
</feature>
<dbReference type="STRING" id="1121387.GCA_000429885_01394"/>
<sequence length="422" mass="43992">MQPPATLADTELRRLLTYLAAAAVAGGQPVHEVETDIRRLAKRLGHDGVQVTASPTGIILSLGRGTPATFETVEGTLRLDQSADVHDIRAGLMRGDLTPSQALERLSRLRAMPHRYGFGEFNGGMLCVGAGIALILQPAWPSIIFAVLAGQVTATLMRASRGRPALGTMLPFLVAFIVATGAFAAAMAGLIDNPVRSLLPPIAVLLPGALITTGISELASGAMTAGTSRLVFGAGQLLLFSLGIAGAAWILHIPPSLLDTSIRGDLGLWAPFVGVLLLTVGISAMESVPPRLIGWIAFMLTITLTAQMIGQNLSGAPWFGALLGAMVASFGAAVIELYRPQLPRLVIFLPAFWLLVPGSLGLVSVAQLGLAPASAGATLLMSAEIFSSIALGIMLGSTAARGITIAQRRRHAAKRRRSAQTC</sequence>
<dbReference type="PANTHER" id="PTHR31082:SF4">
    <property type="entry name" value="PHEROMONE-REGULATED MEMBRANE PROTEIN 10"/>
    <property type="match status" value="1"/>
</dbReference>
<proteinExistence type="inferred from homology"/>
<reference evidence="4 5" key="1">
    <citation type="submission" date="2017-06" db="EMBL/GenBank/DDBJ databases">
        <authorList>
            <consortium name="Pathogen Informatics"/>
        </authorList>
    </citation>
    <scope>NUCLEOTIDE SEQUENCE [LARGE SCALE GENOMIC DNA]</scope>
    <source>
        <strain evidence="4 5">NCTC13039</strain>
    </source>
</reference>
<dbReference type="AlphaFoldDB" id="A0A239V8P8"/>
<feature type="transmembrane region" description="Helical" evidence="2">
    <location>
        <begin position="197"/>
        <end position="218"/>
    </location>
</feature>
<feature type="transmembrane region" description="Helical" evidence="2">
    <location>
        <begin position="345"/>
        <end position="365"/>
    </location>
</feature>
<evidence type="ECO:0000256" key="2">
    <source>
        <dbReference type="SAM" id="Phobius"/>
    </source>
</evidence>
<gene>
    <name evidence="4" type="ORF">SAMEA4475696_00321</name>
</gene>
<dbReference type="InterPro" id="IPR051361">
    <property type="entry name" value="ThrE/Ser_Exporter"/>
</dbReference>
<dbReference type="GO" id="GO:0022857">
    <property type="term" value="F:transmembrane transporter activity"/>
    <property type="evidence" value="ECO:0007669"/>
    <property type="project" value="InterPro"/>
</dbReference>